<reference evidence="1" key="1">
    <citation type="journal article" date="2019" name="bioRxiv">
        <title>The Genome of the Zebra Mussel, Dreissena polymorpha: A Resource for Invasive Species Research.</title>
        <authorList>
            <person name="McCartney M.A."/>
            <person name="Auch B."/>
            <person name="Kono T."/>
            <person name="Mallez S."/>
            <person name="Zhang Y."/>
            <person name="Obille A."/>
            <person name="Becker A."/>
            <person name="Abrahante J.E."/>
            <person name="Garbe J."/>
            <person name="Badalamenti J.P."/>
            <person name="Herman A."/>
            <person name="Mangelson H."/>
            <person name="Liachko I."/>
            <person name="Sullivan S."/>
            <person name="Sone E.D."/>
            <person name="Koren S."/>
            <person name="Silverstein K.A.T."/>
            <person name="Beckman K.B."/>
            <person name="Gohl D.M."/>
        </authorList>
    </citation>
    <scope>NUCLEOTIDE SEQUENCE</scope>
    <source>
        <strain evidence="1">Duluth1</strain>
        <tissue evidence="1">Whole animal</tissue>
    </source>
</reference>
<protein>
    <submittedName>
        <fullName evidence="1">Uncharacterized protein</fullName>
    </submittedName>
</protein>
<accession>A0A9D4M9R6</accession>
<dbReference type="AlphaFoldDB" id="A0A9D4M9R6"/>
<gene>
    <name evidence="1" type="ORF">DPMN_035559</name>
</gene>
<evidence type="ECO:0000313" key="2">
    <source>
        <dbReference type="Proteomes" id="UP000828390"/>
    </source>
</evidence>
<dbReference type="Proteomes" id="UP000828390">
    <property type="component" value="Unassembled WGS sequence"/>
</dbReference>
<keyword evidence="2" id="KW-1185">Reference proteome</keyword>
<organism evidence="1 2">
    <name type="scientific">Dreissena polymorpha</name>
    <name type="common">Zebra mussel</name>
    <name type="synonym">Mytilus polymorpha</name>
    <dbReference type="NCBI Taxonomy" id="45954"/>
    <lineage>
        <taxon>Eukaryota</taxon>
        <taxon>Metazoa</taxon>
        <taxon>Spiralia</taxon>
        <taxon>Lophotrochozoa</taxon>
        <taxon>Mollusca</taxon>
        <taxon>Bivalvia</taxon>
        <taxon>Autobranchia</taxon>
        <taxon>Heteroconchia</taxon>
        <taxon>Euheterodonta</taxon>
        <taxon>Imparidentia</taxon>
        <taxon>Neoheterodontei</taxon>
        <taxon>Myida</taxon>
        <taxon>Dreissenoidea</taxon>
        <taxon>Dreissenidae</taxon>
        <taxon>Dreissena</taxon>
    </lineage>
</organism>
<reference evidence="1" key="2">
    <citation type="submission" date="2020-11" db="EMBL/GenBank/DDBJ databases">
        <authorList>
            <person name="McCartney M.A."/>
            <person name="Auch B."/>
            <person name="Kono T."/>
            <person name="Mallez S."/>
            <person name="Becker A."/>
            <person name="Gohl D.M."/>
            <person name="Silverstein K.A.T."/>
            <person name="Koren S."/>
            <person name="Bechman K.B."/>
            <person name="Herman A."/>
            <person name="Abrahante J.E."/>
            <person name="Garbe J."/>
        </authorList>
    </citation>
    <scope>NUCLEOTIDE SEQUENCE</scope>
    <source>
        <strain evidence="1">Duluth1</strain>
        <tissue evidence="1">Whole animal</tissue>
    </source>
</reference>
<proteinExistence type="predicted"/>
<name>A0A9D4M9R6_DREPO</name>
<comment type="caution">
    <text evidence="1">The sequence shown here is derived from an EMBL/GenBank/DDBJ whole genome shotgun (WGS) entry which is preliminary data.</text>
</comment>
<dbReference type="EMBL" id="JAIWYP010000002">
    <property type="protein sequence ID" value="KAH3872344.1"/>
    <property type="molecule type" value="Genomic_DNA"/>
</dbReference>
<evidence type="ECO:0000313" key="1">
    <source>
        <dbReference type="EMBL" id="KAH3872344.1"/>
    </source>
</evidence>
<sequence length="58" mass="6280">MITTKLGNLALPKIVRLVKPIRGGSNVGYVKIIIGLQTLITQTGTVTDQIDTMTDHMT</sequence>